<dbReference type="Gene3D" id="3.40.50.2300">
    <property type="match status" value="2"/>
</dbReference>
<dbReference type="Pfam" id="PF04392">
    <property type="entry name" value="ABC_sub_bind"/>
    <property type="match status" value="1"/>
</dbReference>
<protein>
    <submittedName>
        <fullName evidence="1">ABC transporter substrate-binding protein</fullName>
    </submittedName>
</protein>
<accession>A0A4P6YTR1</accession>
<organism evidence="1 2">
    <name type="scientific">Periweissella cryptocerci</name>
    <dbReference type="NCBI Taxonomy" id="2506420"/>
    <lineage>
        <taxon>Bacteria</taxon>
        <taxon>Bacillati</taxon>
        <taxon>Bacillota</taxon>
        <taxon>Bacilli</taxon>
        <taxon>Lactobacillales</taxon>
        <taxon>Lactobacillaceae</taxon>
        <taxon>Periweissella</taxon>
    </lineage>
</organism>
<dbReference type="OrthoDB" id="9776955at2"/>
<dbReference type="InterPro" id="IPR007487">
    <property type="entry name" value="ABC_transpt-TYRBP-like"/>
</dbReference>
<dbReference type="PANTHER" id="PTHR35271:SF1">
    <property type="entry name" value="ABC TRANSPORTER, SUBSTRATE-BINDING LIPOPROTEIN"/>
    <property type="match status" value="1"/>
</dbReference>
<dbReference type="Proteomes" id="UP000292886">
    <property type="component" value="Chromosome"/>
</dbReference>
<dbReference type="InterPro" id="IPR028082">
    <property type="entry name" value="Peripla_BP_I"/>
</dbReference>
<gene>
    <name evidence="1" type="ORF">EQG49_06190</name>
</gene>
<dbReference type="EMBL" id="CP037940">
    <property type="protein sequence ID" value="QBO36076.1"/>
    <property type="molecule type" value="Genomic_DNA"/>
</dbReference>
<reference evidence="2" key="1">
    <citation type="submission" date="2019-03" db="EMBL/GenBank/DDBJ databases">
        <title>Weissella sp. 26KH-42 Genome sequencing.</title>
        <authorList>
            <person name="Heo J."/>
            <person name="Kim S.-J."/>
            <person name="Kim J.-S."/>
            <person name="Hong S.-B."/>
            <person name="Kwon S.-W."/>
        </authorList>
    </citation>
    <scope>NUCLEOTIDE SEQUENCE [LARGE SCALE GENOMIC DNA]</scope>
    <source>
        <strain evidence="2">26KH-42</strain>
    </source>
</reference>
<dbReference type="RefSeq" id="WP_133363154.1">
    <property type="nucleotide sequence ID" value="NZ_CP037940.1"/>
</dbReference>
<dbReference type="CDD" id="cd06325">
    <property type="entry name" value="PBP1_ABC_unchar_transporter"/>
    <property type="match status" value="1"/>
</dbReference>
<evidence type="ECO:0000313" key="1">
    <source>
        <dbReference type="EMBL" id="QBO36076.1"/>
    </source>
</evidence>
<dbReference type="PANTHER" id="PTHR35271">
    <property type="entry name" value="ABC TRANSPORTER, SUBSTRATE-BINDING LIPOPROTEIN-RELATED"/>
    <property type="match status" value="1"/>
</dbReference>
<evidence type="ECO:0000313" key="2">
    <source>
        <dbReference type="Proteomes" id="UP000292886"/>
    </source>
</evidence>
<keyword evidence="2" id="KW-1185">Reference proteome</keyword>
<dbReference type="SUPFAM" id="SSF53822">
    <property type="entry name" value="Periplasmic binding protein-like I"/>
    <property type="match status" value="1"/>
</dbReference>
<dbReference type="AlphaFoldDB" id="A0A4P6YTR1"/>
<dbReference type="InterPro" id="IPR047776">
    <property type="entry name" value="ABC_SBP_TrpX-like"/>
</dbReference>
<dbReference type="NCBIfam" id="NF041285">
    <property type="entry name" value="ABC_SBP_TrpX"/>
    <property type="match status" value="1"/>
</dbReference>
<dbReference type="KEGG" id="wei:EQG49_06190"/>
<sequence length="332" mass="35292">MKRLISVIVLIFALLGAALVMDTQKQKVAKIPTVGVLQFMTHPALDAINKGIDDSLKAHGYINGKNIHIDFQNAQGDQSNLKTMATKFDNENADISVGIATPAAQALVNTMPDKKVVFSASTNPLGAQLVTNLKHPGGNVTGVSDQAPLADQLKLIQQIMPNMKTLGVIYTSSDDSATTEGKKMITLAKAAGLKVKVYTIAQTNDLAQVSQTMVNNHNVDAVFVPTDNTIASALPVLIQNANAAKVPVFPTVNTMVEQGGVAAESINQYQIGRTTGNMIVKILKGQKPGNTPVEFMRHGDLVINQKQAKLLGIKIPQSLIEAASKVKGGLIK</sequence>
<proteinExistence type="predicted"/>
<name>A0A4P6YTR1_9LACO</name>